<accession>A0AAE1HY12</accession>
<reference evidence="9" key="2">
    <citation type="journal article" date="2023" name="BMC Genomics">
        <title>Pest status, molecular evolution, and epigenetic factors derived from the genome assembly of Frankliniella fusca, a thysanopteran phytovirus vector.</title>
        <authorList>
            <person name="Catto M.A."/>
            <person name="Labadie P.E."/>
            <person name="Jacobson A.L."/>
            <person name="Kennedy G.G."/>
            <person name="Srinivasan R."/>
            <person name="Hunt B.G."/>
        </authorList>
    </citation>
    <scope>NUCLEOTIDE SEQUENCE</scope>
    <source>
        <strain evidence="9">PL_HMW_Pooled</strain>
    </source>
</reference>
<protein>
    <submittedName>
        <fullName evidence="9">Protein ANTAGONIST OF LIKE HETEROCHROMATIN PROTEIN 1</fullName>
    </submittedName>
</protein>
<sequence>MAEVPRNVVEAATAAALAVAIIDDIEDDALQMLLMIANIAALEWMEMDGDDDVDLDQLRTWENITVNINEYHTFGDYSFKLHFRMSRRVFERLVQTVGDHLVEKGRLIRERRPLQDIVLMVVWILATPDTFRSVALRFGINPGTLYYFYKYIIEALRELAPQFISWPGPEERERIKNVFQRATGFPGAVGCIDGTHVYITRPVRNPVSYRNRHHTYSLNVQTVVDNNLLVRDLYVGEAGSMMDKRVFRRSPLCSDLVRGVNDRLSHDEHLVGDGGYTLTDFMLIPFANNGHLTQEQLNFNRSLSQCRVRVENAYGRAKGKWRRIKMLHVSNEEIAVDHVTASFVLHNFTILQGEQLITEKDLGRPINNNEIINEEGFEDNIFEDVDGNEDFDADYNELIAGAQARGQEKRIFIMQHMGQF</sequence>
<evidence type="ECO:0000313" key="10">
    <source>
        <dbReference type="Proteomes" id="UP001219518"/>
    </source>
</evidence>
<dbReference type="PANTHER" id="PTHR22930">
    <property type="match status" value="1"/>
</dbReference>
<keyword evidence="5" id="KW-0479">Metal-binding</keyword>
<dbReference type="EMBL" id="JAHWGI010001343">
    <property type="protein sequence ID" value="KAK3928636.1"/>
    <property type="molecule type" value="Genomic_DNA"/>
</dbReference>
<evidence type="ECO:0000256" key="3">
    <source>
        <dbReference type="ARBA" id="ARBA00006958"/>
    </source>
</evidence>
<comment type="subcellular location">
    <subcellularLocation>
        <location evidence="2">Nucleus</location>
    </subcellularLocation>
</comment>
<evidence type="ECO:0000256" key="1">
    <source>
        <dbReference type="ARBA" id="ARBA00001968"/>
    </source>
</evidence>
<evidence type="ECO:0000256" key="7">
    <source>
        <dbReference type="ARBA" id="ARBA00023242"/>
    </source>
</evidence>
<evidence type="ECO:0000256" key="5">
    <source>
        <dbReference type="ARBA" id="ARBA00022723"/>
    </source>
</evidence>
<dbReference type="Proteomes" id="UP001219518">
    <property type="component" value="Unassembled WGS sequence"/>
</dbReference>
<evidence type="ECO:0000313" key="9">
    <source>
        <dbReference type="EMBL" id="KAK3928636.1"/>
    </source>
</evidence>
<dbReference type="InterPro" id="IPR027806">
    <property type="entry name" value="HARBI1_dom"/>
</dbReference>
<reference evidence="9" key="1">
    <citation type="submission" date="2021-07" db="EMBL/GenBank/DDBJ databases">
        <authorList>
            <person name="Catto M.A."/>
            <person name="Jacobson A."/>
            <person name="Kennedy G."/>
            <person name="Labadie P."/>
            <person name="Hunt B.G."/>
            <person name="Srinivasan R."/>
        </authorList>
    </citation>
    <scope>NUCLEOTIDE SEQUENCE</scope>
    <source>
        <strain evidence="9">PL_HMW_Pooled</strain>
        <tissue evidence="9">Head</tissue>
    </source>
</reference>
<evidence type="ECO:0000256" key="2">
    <source>
        <dbReference type="ARBA" id="ARBA00004123"/>
    </source>
</evidence>
<comment type="caution">
    <text evidence="9">The sequence shown here is derived from an EMBL/GenBank/DDBJ whole genome shotgun (WGS) entry which is preliminary data.</text>
</comment>
<dbReference type="AlphaFoldDB" id="A0AAE1HY12"/>
<keyword evidence="6" id="KW-0378">Hydrolase</keyword>
<proteinExistence type="inferred from homology"/>
<gene>
    <name evidence="9" type="ORF">KUF71_016860</name>
</gene>
<dbReference type="GO" id="GO:0005634">
    <property type="term" value="C:nucleus"/>
    <property type="evidence" value="ECO:0007669"/>
    <property type="project" value="UniProtKB-SubCell"/>
</dbReference>
<dbReference type="InterPro" id="IPR045249">
    <property type="entry name" value="HARBI1-like"/>
</dbReference>
<evidence type="ECO:0000256" key="6">
    <source>
        <dbReference type="ARBA" id="ARBA00022801"/>
    </source>
</evidence>
<keyword evidence="7" id="KW-0539">Nucleus</keyword>
<organism evidence="9 10">
    <name type="scientific">Frankliniella fusca</name>
    <dbReference type="NCBI Taxonomy" id="407009"/>
    <lineage>
        <taxon>Eukaryota</taxon>
        <taxon>Metazoa</taxon>
        <taxon>Ecdysozoa</taxon>
        <taxon>Arthropoda</taxon>
        <taxon>Hexapoda</taxon>
        <taxon>Insecta</taxon>
        <taxon>Pterygota</taxon>
        <taxon>Neoptera</taxon>
        <taxon>Paraneoptera</taxon>
        <taxon>Thysanoptera</taxon>
        <taxon>Terebrantia</taxon>
        <taxon>Thripoidea</taxon>
        <taxon>Thripidae</taxon>
        <taxon>Frankliniella</taxon>
    </lineage>
</organism>
<dbReference type="Pfam" id="PF13359">
    <property type="entry name" value="DDE_Tnp_4"/>
    <property type="match status" value="1"/>
</dbReference>
<comment type="similarity">
    <text evidence="3">Belongs to the HARBI1 family.</text>
</comment>
<dbReference type="GO" id="GO:0046872">
    <property type="term" value="F:metal ion binding"/>
    <property type="evidence" value="ECO:0007669"/>
    <property type="project" value="UniProtKB-KW"/>
</dbReference>
<feature type="domain" description="DDE Tnp4" evidence="8">
    <location>
        <begin position="192"/>
        <end position="347"/>
    </location>
</feature>
<evidence type="ECO:0000256" key="4">
    <source>
        <dbReference type="ARBA" id="ARBA00022722"/>
    </source>
</evidence>
<evidence type="ECO:0000259" key="8">
    <source>
        <dbReference type="Pfam" id="PF13359"/>
    </source>
</evidence>
<dbReference type="GO" id="GO:0016787">
    <property type="term" value="F:hydrolase activity"/>
    <property type="evidence" value="ECO:0007669"/>
    <property type="project" value="UniProtKB-KW"/>
</dbReference>
<comment type="cofactor">
    <cofactor evidence="1">
        <name>a divalent metal cation</name>
        <dbReference type="ChEBI" id="CHEBI:60240"/>
    </cofactor>
</comment>
<dbReference type="PANTHER" id="PTHR22930:SF85">
    <property type="entry name" value="GH03217P-RELATED"/>
    <property type="match status" value="1"/>
</dbReference>
<name>A0AAE1HY12_9NEOP</name>
<keyword evidence="10" id="KW-1185">Reference proteome</keyword>
<dbReference type="GO" id="GO:0004518">
    <property type="term" value="F:nuclease activity"/>
    <property type="evidence" value="ECO:0007669"/>
    <property type="project" value="UniProtKB-KW"/>
</dbReference>
<keyword evidence="4" id="KW-0540">Nuclease</keyword>